<keyword evidence="1" id="KW-0812">Transmembrane</keyword>
<sequence length="51" mass="6184">MASYLEFNLPWVRLARTLQLLVELLVMPLLLPMPMLMMLSLSQRRWKRIRN</sequence>
<geneLocation type="mitochondrion" evidence="2"/>
<dbReference type="AlphaFoldDB" id="A0A101M4L8"/>
<organism evidence="2">
    <name type="scientific">Picea glauca</name>
    <name type="common">White spruce</name>
    <name type="synonym">Pinus glauca</name>
    <dbReference type="NCBI Taxonomy" id="3330"/>
    <lineage>
        <taxon>Eukaryota</taxon>
        <taxon>Viridiplantae</taxon>
        <taxon>Streptophyta</taxon>
        <taxon>Embryophyta</taxon>
        <taxon>Tracheophyta</taxon>
        <taxon>Spermatophyta</taxon>
        <taxon>Pinopsida</taxon>
        <taxon>Pinidae</taxon>
        <taxon>Conifers I</taxon>
        <taxon>Pinales</taxon>
        <taxon>Pinaceae</taxon>
        <taxon>Picea</taxon>
    </lineage>
</organism>
<keyword evidence="1" id="KW-1133">Transmembrane helix</keyword>
<feature type="transmembrane region" description="Helical" evidence="1">
    <location>
        <begin position="20"/>
        <end position="41"/>
    </location>
</feature>
<reference evidence="2" key="1">
    <citation type="journal article" date="2015" name="Genome Biol. Evol.">
        <title>Organellar Genomes of White Spruce (Picea glauca): Assembly and Annotation.</title>
        <authorList>
            <person name="Jackman S.D."/>
            <person name="Warren R.L."/>
            <person name="Gibb E.A."/>
            <person name="Vandervalk B.P."/>
            <person name="Mohamadi H."/>
            <person name="Chu J."/>
            <person name="Raymond A."/>
            <person name="Pleasance S."/>
            <person name="Coope R."/>
            <person name="Wildung M.R."/>
            <person name="Ritland C.E."/>
            <person name="Bousquet J."/>
            <person name="Jones S.J."/>
            <person name="Bohlmann J."/>
            <person name="Birol I."/>
        </authorList>
    </citation>
    <scope>NUCLEOTIDE SEQUENCE [LARGE SCALE GENOMIC DNA]</scope>
    <source>
        <tissue evidence="2">Flushing bud</tissue>
    </source>
</reference>
<protein>
    <submittedName>
        <fullName evidence="2">Uncharacterized protein</fullName>
    </submittedName>
</protein>
<evidence type="ECO:0000313" key="2">
    <source>
        <dbReference type="EMBL" id="KUM50878.1"/>
    </source>
</evidence>
<keyword evidence="2" id="KW-0496">Mitochondrion</keyword>
<name>A0A101M4L8_PICGL</name>
<comment type="caution">
    <text evidence="2">The sequence shown here is derived from an EMBL/GenBank/DDBJ whole genome shotgun (WGS) entry which is preliminary data.</text>
</comment>
<evidence type="ECO:0000256" key="1">
    <source>
        <dbReference type="SAM" id="Phobius"/>
    </source>
</evidence>
<dbReference type="EMBL" id="LKAM01000001">
    <property type="protein sequence ID" value="KUM50878.1"/>
    <property type="molecule type" value="Genomic_DNA"/>
</dbReference>
<proteinExistence type="predicted"/>
<gene>
    <name evidence="2" type="ORF">ABT39_MTgene724</name>
</gene>
<accession>A0A101M4L8</accession>
<keyword evidence="1" id="KW-0472">Membrane</keyword>